<dbReference type="Gene3D" id="3.40.1390.30">
    <property type="entry name" value="NIF3 (NGG1p interacting factor 3)-like"/>
    <property type="match status" value="1"/>
</dbReference>
<keyword evidence="5" id="KW-1185">Reference proteome</keyword>
<evidence type="ECO:0000256" key="3">
    <source>
        <dbReference type="PIRSR" id="PIRSR602678-1"/>
    </source>
</evidence>
<dbReference type="Proteomes" id="UP000569951">
    <property type="component" value="Unassembled WGS sequence"/>
</dbReference>
<sequence length="222" mass="24262">MASAADLAAFLRQRLGSADFDPLWRAGPRNIRRLGLALDPPSALPGDLEALFLHRPFRLPAQACSDLTVLASHAGFDQHLTTGFNPSLAARLGLEELQPLEWDGQVIGMLGRAAAAAWSSWQSRLESEFGGLETWVPPRAARVQQLAVVNALRPELVLAVQQQGAGLYLTGQPRGRGLEQARQQGMGLAAAGHRRIELWGLRQLARELRMAFPELELRLLEA</sequence>
<dbReference type="PANTHER" id="PTHR13799:SF14">
    <property type="entry name" value="GTP CYCLOHYDROLASE 1 TYPE 2 HOMOLOG"/>
    <property type="match status" value="1"/>
</dbReference>
<name>A0A841I595_9DEIO</name>
<proteinExistence type="inferred from homology"/>
<dbReference type="GO" id="GO:0005737">
    <property type="term" value="C:cytoplasm"/>
    <property type="evidence" value="ECO:0007669"/>
    <property type="project" value="TreeGrafter"/>
</dbReference>
<protein>
    <submittedName>
        <fullName evidence="4">Putative NIF3 family GTP cyclohydrolase 1 type 2</fullName>
    </submittedName>
</protein>
<dbReference type="EMBL" id="JACHHG010000011">
    <property type="protein sequence ID" value="MBB6099449.1"/>
    <property type="molecule type" value="Genomic_DNA"/>
</dbReference>
<dbReference type="PANTHER" id="PTHR13799">
    <property type="entry name" value="NGG1 INTERACTING FACTOR 3"/>
    <property type="match status" value="1"/>
</dbReference>
<dbReference type="Pfam" id="PF01784">
    <property type="entry name" value="DUF34_NIF3"/>
    <property type="match status" value="1"/>
</dbReference>
<dbReference type="RefSeq" id="WP_343058423.1">
    <property type="nucleotide sequence ID" value="NZ_JACHHG010000011.1"/>
</dbReference>
<evidence type="ECO:0000256" key="2">
    <source>
        <dbReference type="ARBA" id="ARBA00022723"/>
    </source>
</evidence>
<comment type="similarity">
    <text evidence="1">Belongs to the GTP cyclohydrolase I type 2/NIF3 family.</text>
</comment>
<accession>A0A841I595</accession>
<keyword evidence="4" id="KW-0378">Hydrolase</keyword>
<feature type="binding site" evidence="3">
    <location>
        <position position="197"/>
    </location>
    <ligand>
        <name>a divalent metal cation</name>
        <dbReference type="ChEBI" id="CHEBI:60240"/>
        <label>1</label>
    </ligand>
</feature>
<evidence type="ECO:0000313" key="5">
    <source>
        <dbReference type="Proteomes" id="UP000569951"/>
    </source>
</evidence>
<evidence type="ECO:0000313" key="4">
    <source>
        <dbReference type="EMBL" id="MBB6099449.1"/>
    </source>
</evidence>
<dbReference type="GO" id="GO:0046872">
    <property type="term" value="F:metal ion binding"/>
    <property type="evidence" value="ECO:0007669"/>
    <property type="project" value="UniProtKB-KW"/>
</dbReference>
<keyword evidence="2 3" id="KW-0479">Metal-binding</keyword>
<dbReference type="SUPFAM" id="SSF102705">
    <property type="entry name" value="NIF3 (NGG1p interacting factor 3)-like"/>
    <property type="match status" value="1"/>
</dbReference>
<reference evidence="4 5" key="1">
    <citation type="submission" date="2020-08" db="EMBL/GenBank/DDBJ databases">
        <title>Genomic Encyclopedia of Type Strains, Phase IV (KMG-IV): sequencing the most valuable type-strain genomes for metagenomic binning, comparative biology and taxonomic classification.</title>
        <authorList>
            <person name="Goeker M."/>
        </authorList>
    </citation>
    <scope>NUCLEOTIDE SEQUENCE [LARGE SCALE GENOMIC DNA]</scope>
    <source>
        <strain evidence="4 5">DSM 21458</strain>
    </source>
</reference>
<dbReference type="InterPro" id="IPR002678">
    <property type="entry name" value="DUF34/NIF3"/>
</dbReference>
<organism evidence="4 5">
    <name type="scientific">Deinobacterium chartae</name>
    <dbReference type="NCBI Taxonomy" id="521158"/>
    <lineage>
        <taxon>Bacteria</taxon>
        <taxon>Thermotogati</taxon>
        <taxon>Deinococcota</taxon>
        <taxon>Deinococci</taxon>
        <taxon>Deinococcales</taxon>
        <taxon>Deinococcaceae</taxon>
        <taxon>Deinobacterium</taxon>
    </lineage>
</organism>
<comment type="caution">
    <text evidence="4">The sequence shown here is derived from an EMBL/GenBank/DDBJ whole genome shotgun (WGS) entry which is preliminary data.</text>
</comment>
<feature type="binding site" evidence="3">
    <location>
        <position position="193"/>
    </location>
    <ligand>
        <name>a divalent metal cation</name>
        <dbReference type="ChEBI" id="CHEBI:60240"/>
        <label>1</label>
    </ligand>
</feature>
<dbReference type="GO" id="GO:0016787">
    <property type="term" value="F:hydrolase activity"/>
    <property type="evidence" value="ECO:0007669"/>
    <property type="project" value="UniProtKB-KW"/>
</dbReference>
<dbReference type="InterPro" id="IPR036069">
    <property type="entry name" value="DUF34/NIF3_sf"/>
</dbReference>
<gene>
    <name evidence="4" type="ORF">HNR42_002890</name>
</gene>
<feature type="binding site" evidence="3">
    <location>
        <position position="77"/>
    </location>
    <ligand>
        <name>a divalent metal cation</name>
        <dbReference type="ChEBI" id="CHEBI:60240"/>
        <label>1</label>
    </ligand>
</feature>
<evidence type="ECO:0000256" key="1">
    <source>
        <dbReference type="ARBA" id="ARBA00006964"/>
    </source>
</evidence>
<dbReference type="AlphaFoldDB" id="A0A841I595"/>